<proteinExistence type="predicted"/>
<evidence type="ECO:0000313" key="1">
    <source>
        <dbReference type="EMBL" id="CAK0801345.1"/>
    </source>
</evidence>
<evidence type="ECO:0000313" key="2">
    <source>
        <dbReference type="Proteomes" id="UP001189429"/>
    </source>
</evidence>
<organism evidence="1 2">
    <name type="scientific">Prorocentrum cordatum</name>
    <dbReference type="NCBI Taxonomy" id="2364126"/>
    <lineage>
        <taxon>Eukaryota</taxon>
        <taxon>Sar</taxon>
        <taxon>Alveolata</taxon>
        <taxon>Dinophyceae</taxon>
        <taxon>Prorocentrales</taxon>
        <taxon>Prorocentraceae</taxon>
        <taxon>Prorocentrum</taxon>
    </lineage>
</organism>
<accession>A0ABN9QDK0</accession>
<name>A0ABN9QDK0_9DINO</name>
<gene>
    <name evidence="1" type="ORF">PCOR1329_LOCUS9234</name>
</gene>
<reference evidence="1" key="1">
    <citation type="submission" date="2023-10" db="EMBL/GenBank/DDBJ databases">
        <authorList>
            <person name="Chen Y."/>
            <person name="Shah S."/>
            <person name="Dougan E. K."/>
            <person name="Thang M."/>
            <person name="Chan C."/>
        </authorList>
    </citation>
    <scope>NUCLEOTIDE SEQUENCE [LARGE SCALE GENOMIC DNA]</scope>
</reference>
<sequence length="136" mass="14689">MKPVGELHFRFCILGPFETCVMTSMASAAARSVVAVLCVFTRADAKVKDKFWGYLDEMAGEGKERSDVTTVAEILDRGAGVQNEDCGGKRDVMSISRAEFDWAHLQVRAYGDLSHNVSGGTLSVKMYKGTAAEGSS</sequence>
<dbReference type="EMBL" id="CAUYUJ010002558">
    <property type="protein sequence ID" value="CAK0801345.1"/>
    <property type="molecule type" value="Genomic_DNA"/>
</dbReference>
<comment type="caution">
    <text evidence="1">The sequence shown here is derived from an EMBL/GenBank/DDBJ whole genome shotgun (WGS) entry which is preliminary data.</text>
</comment>
<keyword evidence="2" id="KW-1185">Reference proteome</keyword>
<protein>
    <submittedName>
        <fullName evidence="1">Uncharacterized protein</fullName>
    </submittedName>
</protein>
<dbReference type="Proteomes" id="UP001189429">
    <property type="component" value="Unassembled WGS sequence"/>
</dbReference>